<keyword evidence="3" id="KW-0804">Transcription</keyword>
<dbReference type="SUPFAM" id="SSF46785">
    <property type="entry name" value="Winged helix' DNA-binding domain"/>
    <property type="match status" value="1"/>
</dbReference>
<evidence type="ECO:0000313" key="6">
    <source>
        <dbReference type="Proteomes" id="UP000244168"/>
    </source>
</evidence>
<dbReference type="CDD" id="cd07377">
    <property type="entry name" value="WHTH_GntR"/>
    <property type="match status" value="1"/>
</dbReference>
<organism evidence="5 6">
    <name type="scientific">Mucilaginibacter yixingensis</name>
    <dbReference type="NCBI Taxonomy" id="1295612"/>
    <lineage>
        <taxon>Bacteria</taxon>
        <taxon>Pseudomonadati</taxon>
        <taxon>Bacteroidota</taxon>
        <taxon>Sphingobacteriia</taxon>
        <taxon>Sphingobacteriales</taxon>
        <taxon>Sphingobacteriaceae</taxon>
        <taxon>Mucilaginibacter</taxon>
    </lineage>
</organism>
<keyword evidence="1" id="KW-0805">Transcription regulation</keyword>
<dbReference type="InterPro" id="IPR036390">
    <property type="entry name" value="WH_DNA-bd_sf"/>
</dbReference>
<dbReference type="AlphaFoldDB" id="A0A2T5J8H0"/>
<accession>A0A2T5J8H0</accession>
<evidence type="ECO:0000313" key="5">
    <source>
        <dbReference type="EMBL" id="PTQ95756.1"/>
    </source>
</evidence>
<dbReference type="Gene3D" id="1.10.10.10">
    <property type="entry name" value="Winged helix-like DNA-binding domain superfamily/Winged helix DNA-binding domain"/>
    <property type="match status" value="1"/>
</dbReference>
<dbReference type="InterPro" id="IPR036388">
    <property type="entry name" value="WH-like_DNA-bd_sf"/>
</dbReference>
<dbReference type="Gene3D" id="3.40.50.2300">
    <property type="match status" value="2"/>
</dbReference>
<feature type="domain" description="HTH gntR-type" evidence="4">
    <location>
        <begin position="18"/>
        <end position="86"/>
    </location>
</feature>
<keyword evidence="6" id="KW-1185">Reference proteome</keyword>
<evidence type="ECO:0000259" key="4">
    <source>
        <dbReference type="PROSITE" id="PS50949"/>
    </source>
</evidence>
<keyword evidence="2" id="KW-0238">DNA-binding</keyword>
<evidence type="ECO:0000256" key="1">
    <source>
        <dbReference type="ARBA" id="ARBA00023015"/>
    </source>
</evidence>
<sequence length="343" mass="38780">MKQQNIFDYINVDGFSLTPKYIQLANSIQDAVIAGKIKKNWILPSLHELTYHLEISKETADRGYKYLRDLGVLSSIPGKGHFVTATNMAQPRKVFLMLDKLSAGKKLFYDTFTHALGENTSIDFYIYNDDFALFKKLLDRRKDGYTHYVISPNFVDGGNKAHELINGLPKEKLILLDKAVNGVEGEFGGVFENFKRNIYKALEALLAGLSKYHTLKVISSENAFLSPDMTWGFNLFCQQYAFDRSVISSIADDEISKGDVFICMNDDDLVTLIEKINGLNLEVGKDVGIISYNETPLKRYILNGVTTISTDYEQMGLAAARMILNNQMDRVELDYLLNSRNSL</sequence>
<dbReference type="GO" id="GO:0003677">
    <property type="term" value="F:DNA binding"/>
    <property type="evidence" value="ECO:0007669"/>
    <property type="project" value="UniProtKB-KW"/>
</dbReference>
<dbReference type="InterPro" id="IPR000524">
    <property type="entry name" value="Tscrpt_reg_HTH_GntR"/>
</dbReference>
<proteinExistence type="predicted"/>
<comment type="caution">
    <text evidence="5">The sequence shown here is derived from an EMBL/GenBank/DDBJ whole genome shotgun (WGS) entry which is preliminary data.</text>
</comment>
<dbReference type="OrthoDB" id="786742at2"/>
<evidence type="ECO:0000256" key="3">
    <source>
        <dbReference type="ARBA" id="ARBA00023163"/>
    </source>
</evidence>
<dbReference type="GO" id="GO:0003700">
    <property type="term" value="F:DNA-binding transcription factor activity"/>
    <property type="evidence" value="ECO:0007669"/>
    <property type="project" value="InterPro"/>
</dbReference>
<dbReference type="RefSeq" id="WP_107829251.1">
    <property type="nucleotide sequence ID" value="NZ_CP160205.1"/>
</dbReference>
<reference evidence="5 6" key="1">
    <citation type="submission" date="2018-04" db="EMBL/GenBank/DDBJ databases">
        <title>Genomic Encyclopedia of Archaeal and Bacterial Type Strains, Phase II (KMG-II): from individual species to whole genera.</title>
        <authorList>
            <person name="Goeker M."/>
        </authorList>
    </citation>
    <scope>NUCLEOTIDE SEQUENCE [LARGE SCALE GENOMIC DNA]</scope>
    <source>
        <strain evidence="5 6">DSM 26809</strain>
    </source>
</reference>
<protein>
    <submittedName>
        <fullName evidence="5">Substrate-binding family protein</fullName>
    </submittedName>
</protein>
<evidence type="ECO:0000256" key="2">
    <source>
        <dbReference type="ARBA" id="ARBA00023125"/>
    </source>
</evidence>
<dbReference type="Pfam" id="PF13377">
    <property type="entry name" value="Peripla_BP_3"/>
    <property type="match status" value="1"/>
</dbReference>
<dbReference type="PANTHER" id="PTHR38445">
    <property type="entry name" value="HTH-TYPE TRANSCRIPTIONAL REPRESSOR YTRA"/>
    <property type="match status" value="1"/>
</dbReference>
<dbReference type="InterPro" id="IPR046335">
    <property type="entry name" value="LacI/GalR-like_sensor"/>
</dbReference>
<gene>
    <name evidence="5" type="ORF">C8P68_105264</name>
</gene>
<dbReference type="PROSITE" id="PS50949">
    <property type="entry name" value="HTH_GNTR"/>
    <property type="match status" value="1"/>
</dbReference>
<dbReference type="SUPFAM" id="SSF53822">
    <property type="entry name" value="Periplasmic binding protein-like I"/>
    <property type="match status" value="1"/>
</dbReference>
<dbReference type="Proteomes" id="UP000244168">
    <property type="component" value="Unassembled WGS sequence"/>
</dbReference>
<name>A0A2T5J8H0_9SPHI</name>
<dbReference type="InterPro" id="IPR028082">
    <property type="entry name" value="Peripla_BP_I"/>
</dbReference>
<dbReference type="EMBL" id="QAOQ01000005">
    <property type="protein sequence ID" value="PTQ95756.1"/>
    <property type="molecule type" value="Genomic_DNA"/>
</dbReference>
<dbReference type="PANTHER" id="PTHR38445:SF10">
    <property type="entry name" value="GNTR-FAMILY TRANSCRIPTIONAL REGULATOR"/>
    <property type="match status" value="1"/>
</dbReference>